<dbReference type="EMBL" id="BAABIB010000091">
    <property type="protein sequence ID" value="GAA5170546.1"/>
    <property type="molecule type" value="Genomic_DNA"/>
</dbReference>
<proteinExistence type="predicted"/>
<protein>
    <recommendedName>
        <fullName evidence="4">Integral membrane protein</fullName>
    </recommendedName>
</protein>
<comment type="caution">
    <text evidence="2">The sequence shown here is derived from an EMBL/GenBank/DDBJ whole genome shotgun (WGS) entry which is preliminary data.</text>
</comment>
<evidence type="ECO:0008006" key="4">
    <source>
        <dbReference type="Google" id="ProtNLM"/>
    </source>
</evidence>
<evidence type="ECO:0000256" key="1">
    <source>
        <dbReference type="SAM" id="Phobius"/>
    </source>
</evidence>
<feature type="transmembrane region" description="Helical" evidence="1">
    <location>
        <begin position="79"/>
        <end position="100"/>
    </location>
</feature>
<keyword evidence="1" id="KW-0472">Membrane</keyword>
<keyword evidence="1" id="KW-0812">Transmembrane</keyword>
<evidence type="ECO:0000313" key="3">
    <source>
        <dbReference type="Proteomes" id="UP001500192"/>
    </source>
</evidence>
<evidence type="ECO:0000313" key="2">
    <source>
        <dbReference type="EMBL" id="GAA5170546.1"/>
    </source>
</evidence>
<keyword evidence="1" id="KW-1133">Transmembrane helix</keyword>
<sequence>MVTGMTLTGPVQLFTVIALVSLPTVMFGGYSLLGLLRRRRLTEEQRAFFRAGHAHAGVLLVLALVALQLLGQGGLGEALRWVTCFLLLFGVLAQSGGLFLHLLPRKALAHRVTVSGAVLLGAAMLLTAWGVAVA</sequence>
<feature type="transmembrane region" description="Helical" evidence="1">
    <location>
        <begin position="12"/>
        <end position="36"/>
    </location>
</feature>
<feature type="transmembrane region" description="Helical" evidence="1">
    <location>
        <begin position="48"/>
        <end position="67"/>
    </location>
</feature>
<keyword evidence="3" id="KW-1185">Reference proteome</keyword>
<feature type="transmembrane region" description="Helical" evidence="1">
    <location>
        <begin position="112"/>
        <end position="132"/>
    </location>
</feature>
<organism evidence="2 3">
    <name type="scientific">Amycolatopsis dongchuanensis</name>
    <dbReference type="NCBI Taxonomy" id="1070866"/>
    <lineage>
        <taxon>Bacteria</taxon>
        <taxon>Bacillati</taxon>
        <taxon>Actinomycetota</taxon>
        <taxon>Actinomycetes</taxon>
        <taxon>Pseudonocardiales</taxon>
        <taxon>Pseudonocardiaceae</taxon>
        <taxon>Amycolatopsis</taxon>
    </lineage>
</organism>
<dbReference type="Proteomes" id="UP001500192">
    <property type="component" value="Unassembled WGS sequence"/>
</dbReference>
<gene>
    <name evidence="2" type="ORF">GCM10023214_49360</name>
</gene>
<name>A0ABP9R1R8_9PSEU</name>
<reference evidence="3" key="1">
    <citation type="journal article" date="2019" name="Int. J. Syst. Evol. Microbiol.">
        <title>The Global Catalogue of Microorganisms (GCM) 10K type strain sequencing project: providing services to taxonomists for standard genome sequencing and annotation.</title>
        <authorList>
            <consortium name="The Broad Institute Genomics Platform"/>
            <consortium name="The Broad Institute Genome Sequencing Center for Infectious Disease"/>
            <person name="Wu L."/>
            <person name="Ma J."/>
        </authorList>
    </citation>
    <scope>NUCLEOTIDE SEQUENCE [LARGE SCALE GENOMIC DNA]</scope>
    <source>
        <strain evidence="3">JCM 18054</strain>
    </source>
</reference>
<accession>A0ABP9R1R8</accession>